<dbReference type="InterPro" id="IPR011993">
    <property type="entry name" value="PH-like_dom_sf"/>
</dbReference>
<evidence type="ECO:0000256" key="5">
    <source>
        <dbReference type="ARBA" id="ARBA00023054"/>
    </source>
</evidence>
<keyword evidence="3" id="KW-0963">Cytoplasm</keyword>
<dbReference type="PROSITE" id="PS50190">
    <property type="entry name" value="SEC7"/>
    <property type="match status" value="1"/>
</dbReference>
<dbReference type="GO" id="GO:0032012">
    <property type="term" value="P:regulation of ARF protein signal transduction"/>
    <property type="evidence" value="ECO:0007669"/>
    <property type="project" value="InterPro"/>
</dbReference>
<feature type="domain" description="SEC7" evidence="7">
    <location>
        <begin position="195"/>
        <end position="389"/>
    </location>
</feature>
<feature type="compositionally biased region" description="Basic and acidic residues" evidence="6">
    <location>
        <begin position="585"/>
        <end position="598"/>
    </location>
</feature>
<dbReference type="InterPro" id="IPR035999">
    <property type="entry name" value="Sec7_dom_sf"/>
</dbReference>
<evidence type="ECO:0000313" key="9">
    <source>
        <dbReference type="WBParaSite" id="TMUE_3000012994.1"/>
    </source>
</evidence>
<evidence type="ECO:0000256" key="1">
    <source>
        <dbReference type="ARBA" id="ARBA00004496"/>
    </source>
</evidence>
<keyword evidence="5" id="KW-0175">Coiled coil</keyword>
<dbReference type="SUPFAM" id="SSF48425">
    <property type="entry name" value="Sec7 domain"/>
    <property type="match status" value="1"/>
</dbReference>
<dbReference type="PANTHER" id="PTHR10663:SF342">
    <property type="entry name" value="FI21420P1"/>
    <property type="match status" value="1"/>
</dbReference>
<evidence type="ECO:0000256" key="4">
    <source>
        <dbReference type="ARBA" id="ARBA00022553"/>
    </source>
</evidence>
<dbReference type="InterPro" id="IPR000904">
    <property type="entry name" value="Sec7_dom"/>
</dbReference>
<dbReference type="CDD" id="cd00171">
    <property type="entry name" value="Sec7"/>
    <property type="match status" value="1"/>
</dbReference>
<evidence type="ECO:0000313" key="8">
    <source>
        <dbReference type="Proteomes" id="UP000046395"/>
    </source>
</evidence>
<comment type="subcellular location">
    <subcellularLocation>
        <location evidence="1">Cytoplasm</location>
    </subcellularLocation>
</comment>
<reference evidence="9" key="1">
    <citation type="submission" date="2019-12" db="UniProtKB">
        <authorList>
            <consortium name="WormBaseParasite"/>
        </authorList>
    </citation>
    <scope>IDENTIFICATION</scope>
</reference>
<evidence type="ECO:0000256" key="6">
    <source>
        <dbReference type="SAM" id="MobiDB-lite"/>
    </source>
</evidence>
<feature type="region of interest" description="Disordered" evidence="6">
    <location>
        <begin position="545"/>
        <end position="606"/>
    </location>
</feature>
<dbReference type="InterPro" id="IPR023394">
    <property type="entry name" value="Sec7_C_sf"/>
</dbReference>
<dbReference type="AlphaFoldDB" id="A0A5S6R107"/>
<dbReference type="GO" id="GO:0005085">
    <property type="term" value="F:guanyl-nucleotide exchange factor activity"/>
    <property type="evidence" value="ECO:0007669"/>
    <property type="project" value="InterPro"/>
</dbReference>
<proteinExistence type="inferred from homology"/>
<keyword evidence="4" id="KW-0597">Phosphoprotein</keyword>
<dbReference type="FunFam" id="1.10.1000.11:FF:000009">
    <property type="entry name" value="IQ motif and SEC7 domain-containing protein"/>
    <property type="match status" value="1"/>
</dbReference>
<evidence type="ECO:0000259" key="7">
    <source>
        <dbReference type="PROSITE" id="PS50190"/>
    </source>
</evidence>
<name>A0A5S6R107_TRIMR</name>
<dbReference type="GO" id="GO:0030036">
    <property type="term" value="P:actin cytoskeleton organization"/>
    <property type="evidence" value="ECO:0007669"/>
    <property type="project" value="TreeGrafter"/>
</dbReference>
<dbReference type="SUPFAM" id="SSF50729">
    <property type="entry name" value="PH domain-like"/>
    <property type="match status" value="1"/>
</dbReference>
<dbReference type="Gene3D" id="1.10.220.20">
    <property type="match status" value="1"/>
</dbReference>
<keyword evidence="8" id="KW-1185">Reference proteome</keyword>
<dbReference type="WBParaSite" id="TMUE_3000012994.1">
    <property type="protein sequence ID" value="TMUE_3000012994.1"/>
    <property type="gene ID" value="WBGene00286518"/>
</dbReference>
<comment type="similarity">
    <text evidence="2">Belongs to the BRAG family.</text>
</comment>
<accession>A0A5S6R107</accession>
<evidence type="ECO:0000256" key="2">
    <source>
        <dbReference type="ARBA" id="ARBA00006248"/>
    </source>
</evidence>
<organism evidence="8 9">
    <name type="scientific">Trichuris muris</name>
    <name type="common">Mouse whipworm</name>
    <dbReference type="NCBI Taxonomy" id="70415"/>
    <lineage>
        <taxon>Eukaryota</taxon>
        <taxon>Metazoa</taxon>
        <taxon>Ecdysozoa</taxon>
        <taxon>Nematoda</taxon>
        <taxon>Enoplea</taxon>
        <taxon>Dorylaimia</taxon>
        <taxon>Trichinellida</taxon>
        <taxon>Trichuridae</taxon>
        <taxon>Trichuris</taxon>
    </lineage>
</organism>
<dbReference type="Pfam" id="PF01369">
    <property type="entry name" value="Sec7"/>
    <property type="match status" value="1"/>
</dbReference>
<evidence type="ECO:0000256" key="3">
    <source>
        <dbReference type="ARBA" id="ARBA00022490"/>
    </source>
</evidence>
<sequence>MPTAHVALMAHGRANEASAAIVSGPRSTTCQTSRRFAGKVRSYSAEKLPLCRQNRHDMRHRHFVEVPAVGMSAAGAPSDDQFPFNQSLRAGLSTDRLSQLPCTCVTESRVTSSTVAFHLSAGSATTPVRRYCKEMCSSATGSTIVWLPRRNSRQVVLHKTDSSLVATADGGDRRRIASPGQQNGQEMIAWTAGAGMYNEARRKRSYRVAVNLFNKNPERGLQFLIDWGFVAPTPTGVARFLITRKGLSKQKIGDYVGNIQDEFCSSVLKSIAQEIDMCSLDLDIALRRFLHHFRLPGEAQKIERVIQAFAERYCQCNPNGAGSSQKGIDTVFVLAFAIIMLNTDLHSPNVKPQKRMKLDDFIKNLRGLDEGRMINPASLADIYERIKTQEFRTGSDHVTQVLKVDRKIVGNKPTLTLPHRRLICYIRLTEVLDPRRKQSPSAHQREAFLFNDLLLLSKIVPKKKNKATYQYRESHALGGMQVGHFSTPIYPYGIRVQLGGDGRTLYFNASCAEDRRRFMEDLDEAILENGEMEALEGSLRLMDEEVKQSRQKLQTNNENRDSGVPDDTISQGGSQKCGISTSSGELRHLESPIREPMRKATSNSSVDSGLADNVLMKRSMFSKAHLN</sequence>
<dbReference type="GO" id="GO:0005737">
    <property type="term" value="C:cytoplasm"/>
    <property type="evidence" value="ECO:0007669"/>
    <property type="project" value="UniProtKB-SubCell"/>
</dbReference>
<dbReference type="InterPro" id="IPR033742">
    <property type="entry name" value="IQSEC_PH"/>
</dbReference>
<dbReference type="Gene3D" id="2.30.29.30">
    <property type="entry name" value="Pleckstrin-homology domain (PH domain)/Phosphotyrosine-binding domain (PTB)"/>
    <property type="match status" value="1"/>
</dbReference>
<feature type="compositionally biased region" description="Polar residues" evidence="6">
    <location>
        <begin position="568"/>
        <end position="584"/>
    </location>
</feature>
<dbReference type="Gene3D" id="1.10.1000.11">
    <property type="entry name" value="Arf Nucleotide-binding Site Opener,domain 2"/>
    <property type="match status" value="1"/>
</dbReference>
<dbReference type="Proteomes" id="UP000046395">
    <property type="component" value="Unassembled WGS sequence"/>
</dbReference>
<dbReference type="SMART" id="SM00222">
    <property type="entry name" value="Sec7"/>
    <property type="match status" value="1"/>
</dbReference>
<dbReference type="PANTHER" id="PTHR10663">
    <property type="entry name" value="GUANYL-NUCLEOTIDE EXCHANGE FACTOR"/>
    <property type="match status" value="1"/>
</dbReference>
<dbReference type="STRING" id="70415.A0A5S6R107"/>
<dbReference type="Pfam" id="PF16453">
    <property type="entry name" value="IQ_SEC7_PH"/>
    <property type="match status" value="1"/>
</dbReference>
<protein>
    <submittedName>
        <fullName evidence="9">SEC7 domain-containing protein</fullName>
    </submittedName>
</protein>